<evidence type="ECO:0000256" key="3">
    <source>
        <dbReference type="ARBA" id="ARBA00022827"/>
    </source>
</evidence>
<comment type="caution">
    <text evidence="6">The sequence shown here is derived from an EMBL/GenBank/DDBJ whole genome shotgun (WGS) entry which is preliminary data.</text>
</comment>
<keyword evidence="2" id="KW-0285">Flavoprotein</keyword>
<dbReference type="EC" id="1.5.3.1" evidence="6"/>
<dbReference type="InterPro" id="IPR045170">
    <property type="entry name" value="MTOX"/>
</dbReference>
<dbReference type="EMBL" id="JAUSQZ010000001">
    <property type="protein sequence ID" value="MDP9829167.1"/>
    <property type="molecule type" value="Genomic_DNA"/>
</dbReference>
<keyword evidence="4 6" id="KW-0560">Oxidoreductase</keyword>
<dbReference type="Pfam" id="PF01266">
    <property type="entry name" value="DAO"/>
    <property type="match status" value="1"/>
</dbReference>
<protein>
    <submittedName>
        <fullName evidence="6">Sarcosine oxidase</fullName>
        <ecNumber evidence="6">1.5.3.1</ecNumber>
    </submittedName>
</protein>
<evidence type="ECO:0000256" key="1">
    <source>
        <dbReference type="ARBA" id="ARBA00001974"/>
    </source>
</evidence>
<feature type="domain" description="FAD dependent oxidoreductase" evidence="5">
    <location>
        <begin position="2"/>
        <end position="328"/>
    </location>
</feature>
<keyword evidence="7" id="KW-1185">Reference proteome</keyword>
<dbReference type="RefSeq" id="WP_307247104.1">
    <property type="nucleotide sequence ID" value="NZ_JAUSQZ010000001.1"/>
</dbReference>
<comment type="cofactor">
    <cofactor evidence="1">
        <name>FAD</name>
        <dbReference type="ChEBI" id="CHEBI:57692"/>
    </cofactor>
</comment>
<evidence type="ECO:0000313" key="7">
    <source>
        <dbReference type="Proteomes" id="UP001235712"/>
    </source>
</evidence>
<dbReference type="InterPro" id="IPR036188">
    <property type="entry name" value="FAD/NAD-bd_sf"/>
</dbReference>
<proteinExistence type="predicted"/>
<dbReference type="Gene3D" id="3.50.50.60">
    <property type="entry name" value="FAD/NAD(P)-binding domain"/>
    <property type="match status" value="1"/>
</dbReference>
<organism evidence="6 7">
    <name type="scientific">Kineosporia succinea</name>
    <dbReference type="NCBI Taxonomy" id="84632"/>
    <lineage>
        <taxon>Bacteria</taxon>
        <taxon>Bacillati</taxon>
        <taxon>Actinomycetota</taxon>
        <taxon>Actinomycetes</taxon>
        <taxon>Kineosporiales</taxon>
        <taxon>Kineosporiaceae</taxon>
        <taxon>Kineosporia</taxon>
    </lineage>
</organism>
<dbReference type="InterPro" id="IPR006076">
    <property type="entry name" value="FAD-dep_OxRdtase"/>
</dbReference>
<dbReference type="GO" id="GO:0008115">
    <property type="term" value="F:sarcosine oxidase activity"/>
    <property type="evidence" value="ECO:0007669"/>
    <property type="project" value="UniProtKB-EC"/>
</dbReference>
<evidence type="ECO:0000259" key="5">
    <source>
        <dbReference type="Pfam" id="PF01266"/>
    </source>
</evidence>
<dbReference type="PANTHER" id="PTHR10961:SF7">
    <property type="entry name" value="FAD DEPENDENT OXIDOREDUCTASE DOMAIN-CONTAINING PROTEIN"/>
    <property type="match status" value="1"/>
</dbReference>
<evidence type="ECO:0000256" key="4">
    <source>
        <dbReference type="ARBA" id="ARBA00023002"/>
    </source>
</evidence>
<accession>A0ABT9P8Y7</accession>
<dbReference type="Gene3D" id="3.30.9.10">
    <property type="entry name" value="D-Amino Acid Oxidase, subunit A, domain 2"/>
    <property type="match status" value="1"/>
</dbReference>
<reference evidence="6 7" key="1">
    <citation type="submission" date="2023-07" db="EMBL/GenBank/DDBJ databases">
        <title>Sequencing the genomes of 1000 actinobacteria strains.</title>
        <authorList>
            <person name="Klenk H.-P."/>
        </authorList>
    </citation>
    <scope>NUCLEOTIDE SEQUENCE [LARGE SCALE GENOMIC DNA]</scope>
    <source>
        <strain evidence="6 7">DSM 44388</strain>
    </source>
</reference>
<evidence type="ECO:0000313" key="6">
    <source>
        <dbReference type="EMBL" id="MDP9829167.1"/>
    </source>
</evidence>
<dbReference type="Proteomes" id="UP001235712">
    <property type="component" value="Unassembled WGS sequence"/>
</dbReference>
<dbReference type="SUPFAM" id="SSF51905">
    <property type="entry name" value="FAD/NAD(P)-binding domain"/>
    <property type="match status" value="1"/>
</dbReference>
<gene>
    <name evidence="6" type="ORF">J2S57_004916</name>
</gene>
<dbReference type="PANTHER" id="PTHR10961">
    <property type="entry name" value="PEROXISOMAL SARCOSINE OXIDASE"/>
    <property type="match status" value="1"/>
</dbReference>
<name>A0ABT9P8Y7_9ACTN</name>
<keyword evidence="3" id="KW-0274">FAD</keyword>
<sequence length="335" mass="35610">MRVAVIGAGVVGLATTAELLTRGADVTCFERGGPMRERSKGESRIFRYAHRVPELVEAARHALQLFGAWEKAAGQTLVEPVGTVVTGDDVHEWAAAMTEAGAEHFVVEPGSAQLRVPGKATTTSLVDPAGGVIRVDRIRALLTGLTAGALRTAHVHDLEPVGDGVVVHTGAGGEHFDTVVLAAGAATGPLAAQAGIFTPLALHHHARFTFPLREGAPNPPQAWITTSGTLTYQHSSTPGHWAVGLELGPDQVGWLQGKDASVDTLREATVAYVAQELEHVEPRVVDEVYCTPYDDLPDGIHHVRRDHVLVVYGENLMKFAPLIGDRTATMALEGR</sequence>
<evidence type="ECO:0000256" key="2">
    <source>
        <dbReference type="ARBA" id="ARBA00022630"/>
    </source>
</evidence>